<evidence type="ECO:0000313" key="3">
    <source>
        <dbReference type="EMBL" id="MDN4121318.1"/>
    </source>
</evidence>
<evidence type="ECO:0000256" key="1">
    <source>
        <dbReference type="SAM" id="Phobius"/>
    </source>
</evidence>
<evidence type="ECO:0000313" key="4">
    <source>
        <dbReference type="Proteomes" id="UP001168613"/>
    </source>
</evidence>
<sequence length="339" mass="37037">MSLLPAFAVDHISAVYIGLLLALLPWCLRPRLISLAPYLNSLPKDRGSSVVDIGLRFLGSLAALALSLALAGIHLPGGQVEKIAQGAHLALVIDRSSSMNESFGHLGSTSDVSKAQAAKLLLRDFAQERDKDQIAVVAFSTTPMPILPLTSKPEAIQAAIKAIDHPGLSHTDIGRALLLSLNMLYTHPDPLTSRAVILVSDGAGVISREVQDQLRNNLLRQPTQLYWLFIRSSGTPSIYERPSDRRRDTPQAMPERHLHLFFESLGIPYHAFEAETPSAVATALAQIDAQEQQTIRYIEDVPRTDLVHYATGLALLCVGLLAIALWLERSFTFALPHED</sequence>
<comment type="caution">
    <text evidence="3">The sequence shown here is derived from an EMBL/GenBank/DDBJ whole genome shotgun (WGS) entry which is preliminary data.</text>
</comment>
<reference evidence="3" key="1">
    <citation type="submission" date="2021-11" db="EMBL/GenBank/DDBJ databases">
        <title>Draft genome sequence of Alcaligenes endophyticus type strain CCUG 75668T.</title>
        <authorList>
            <person name="Salva-Serra F."/>
            <person name="Duran R.E."/>
            <person name="Seeger M."/>
            <person name="Moore E.R.B."/>
            <person name="Jaen-Luchoro D."/>
        </authorList>
    </citation>
    <scope>NUCLEOTIDE SEQUENCE</scope>
    <source>
        <strain evidence="3">CCUG 75668</strain>
    </source>
</reference>
<keyword evidence="4" id="KW-1185">Reference proteome</keyword>
<feature type="transmembrane region" description="Helical" evidence="1">
    <location>
        <begin position="12"/>
        <end position="32"/>
    </location>
</feature>
<feature type="transmembrane region" description="Helical" evidence="1">
    <location>
        <begin position="53"/>
        <end position="75"/>
    </location>
</feature>
<proteinExistence type="predicted"/>
<dbReference type="SMART" id="SM00327">
    <property type="entry name" value="VWA"/>
    <property type="match status" value="1"/>
</dbReference>
<organism evidence="3 4">
    <name type="scientific">Alcaligenes endophyticus</name>
    <dbReference type="NCBI Taxonomy" id="1929088"/>
    <lineage>
        <taxon>Bacteria</taxon>
        <taxon>Pseudomonadati</taxon>
        <taxon>Pseudomonadota</taxon>
        <taxon>Betaproteobacteria</taxon>
        <taxon>Burkholderiales</taxon>
        <taxon>Alcaligenaceae</taxon>
        <taxon>Alcaligenes</taxon>
    </lineage>
</organism>
<gene>
    <name evidence="3" type="ORF">LMS43_08460</name>
</gene>
<feature type="domain" description="VWFA" evidence="2">
    <location>
        <begin position="88"/>
        <end position="287"/>
    </location>
</feature>
<dbReference type="InterPro" id="IPR036465">
    <property type="entry name" value="vWFA_dom_sf"/>
</dbReference>
<keyword evidence="1" id="KW-0812">Transmembrane</keyword>
<dbReference type="SUPFAM" id="SSF53300">
    <property type="entry name" value="vWA-like"/>
    <property type="match status" value="1"/>
</dbReference>
<keyword evidence="1" id="KW-1133">Transmembrane helix</keyword>
<dbReference type="CDD" id="cd00198">
    <property type="entry name" value="vWFA"/>
    <property type="match status" value="1"/>
</dbReference>
<name>A0ABT8EJ52_9BURK</name>
<dbReference type="Gene3D" id="3.40.50.410">
    <property type="entry name" value="von Willebrand factor, type A domain"/>
    <property type="match status" value="1"/>
</dbReference>
<evidence type="ECO:0000259" key="2">
    <source>
        <dbReference type="PROSITE" id="PS50234"/>
    </source>
</evidence>
<keyword evidence="1" id="KW-0472">Membrane</keyword>
<dbReference type="EMBL" id="JAJHNU010000002">
    <property type="protein sequence ID" value="MDN4121318.1"/>
    <property type="molecule type" value="Genomic_DNA"/>
</dbReference>
<dbReference type="InterPro" id="IPR002035">
    <property type="entry name" value="VWF_A"/>
</dbReference>
<dbReference type="Pfam" id="PF13519">
    <property type="entry name" value="VWA_2"/>
    <property type="match status" value="1"/>
</dbReference>
<feature type="transmembrane region" description="Helical" evidence="1">
    <location>
        <begin position="306"/>
        <end position="327"/>
    </location>
</feature>
<dbReference type="RefSeq" id="WP_266124001.1">
    <property type="nucleotide sequence ID" value="NZ_JAJHNU010000002.1"/>
</dbReference>
<dbReference type="PROSITE" id="PS50234">
    <property type="entry name" value="VWFA"/>
    <property type="match status" value="1"/>
</dbReference>
<dbReference type="Proteomes" id="UP001168613">
    <property type="component" value="Unassembled WGS sequence"/>
</dbReference>
<accession>A0ABT8EJ52</accession>
<protein>
    <submittedName>
        <fullName evidence="3">VWA domain-containing protein</fullName>
    </submittedName>
</protein>